<keyword evidence="2" id="KW-1185">Reference proteome</keyword>
<dbReference type="AlphaFoldDB" id="A0A9P5N7V5"/>
<sequence>MGAALSSPSSSPILIAPSISNLTPLSPSCLMFKTLYPWSPLSIDHSIEAIEPFSHHPPIIYTIKVEYRSCARFSPSLALKTVDGHSDMKRSHTLCRYDSWATPLYLAHLPNRFACFNGGSELPSLLRRHANWFWSLSCQNLIHRLSFSKSTASVFVRRALVPTCSSMSDRQLCPLVSLQPFNVGDLRVAGWPP</sequence>
<evidence type="ECO:0000313" key="1">
    <source>
        <dbReference type="EMBL" id="KAF8870750.1"/>
    </source>
</evidence>
<dbReference type="Proteomes" id="UP000724874">
    <property type="component" value="Unassembled WGS sequence"/>
</dbReference>
<proteinExistence type="predicted"/>
<evidence type="ECO:0000313" key="2">
    <source>
        <dbReference type="Proteomes" id="UP000724874"/>
    </source>
</evidence>
<name>A0A9P5N7V5_GYMJU</name>
<accession>A0A9P5N7V5</accession>
<protein>
    <submittedName>
        <fullName evidence="1">Uncharacterized protein</fullName>
    </submittedName>
</protein>
<comment type="caution">
    <text evidence="1">The sequence shown here is derived from an EMBL/GenBank/DDBJ whole genome shotgun (WGS) entry which is preliminary data.</text>
</comment>
<organism evidence="1 2">
    <name type="scientific">Gymnopilus junonius</name>
    <name type="common">Spectacular rustgill mushroom</name>
    <name type="synonym">Gymnopilus spectabilis subsp. junonius</name>
    <dbReference type="NCBI Taxonomy" id="109634"/>
    <lineage>
        <taxon>Eukaryota</taxon>
        <taxon>Fungi</taxon>
        <taxon>Dikarya</taxon>
        <taxon>Basidiomycota</taxon>
        <taxon>Agaricomycotina</taxon>
        <taxon>Agaricomycetes</taxon>
        <taxon>Agaricomycetidae</taxon>
        <taxon>Agaricales</taxon>
        <taxon>Agaricineae</taxon>
        <taxon>Hymenogastraceae</taxon>
        <taxon>Gymnopilus</taxon>
    </lineage>
</organism>
<reference evidence="1" key="1">
    <citation type="submission" date="2020-11" db="EMBL/GenBank/DDBJ databases">
        <authorList>
            <consortium name="DOE Joint Genome Institute"/>
            <person name="Ahrendt S."/>
            <person name="Riley R."/>
            <person name="Andreopoulos W."/>
            <person name="LaButti K."/>
            <person name="Pangilinan J."/>
            <person name="Ruiz-duenas F.J."/>
            <person name="Barrasa J.M."/>
            <person name="Sanchez-Garcia M."/>
            <person name="Camarero S."/>
            <person name="Miyauchi S."/>
            <person name="Serrano A."/>
            <person name="Linde D."/>
            <person name="Babiker R."/>
            <person name="Drula E."/>
            <person name="Ayuso-Fernandez I."/>
            <person name="Pacheco R."/>
            <person name="Padilla G."/>
            <person name="Ferreira P."/>
            <person name="Barriuso J."/>
            <person name="Kellner H."/>
            <person name="Castanera R."/>
            <person name="Alfaro M."/>
            <person name="Ramirez L."/>
            <person name="Pisabarro A.G."/>
            <person name="Kuo A."/>
            <person name="Tritt A."/>
            <person name="Lipzen A."/>
            <person name="He G."/>
            <person name="Yan M."/>
            <person name="Ng V."/>
            <person name="Cullen D."/>
            <person name="Martin F."/>
            <person name="Rosso M.-N."/>
            <person name="Henrissat B."/>
            <person name="Hibbett D."/>
            <person name="Martinez A.T."/>
            <person name="Grigoriev I.V."/>
        </authorList>
    </citation>
    <scope>NUCLEOTIDE SEQUENCE</scope>
    <source>
        <strain evidence="1">AH 44721</strain>
    </source>
</reference>
<gene>
    <name evidence="1" type="ORF">CPB84DRAFT_1855358</name>
</gene>
<dbReference type="EMBL" id="JADNYJ010000336">
    <property type="protein sequence ID" value="KAF8870750.1"/>
    <property type="molecule type" value="Genomic_DNA"/>
</dbReference>